<dbReference type="EMBL" id="CM023490">
    <property type="protein sequence ID" value="KAH6942650.1"/>
    <property type="molecule type" value="Genomic_DNA"/>
</dbReference>
<proteinExistence type="predicted"/>
<accession>A0ACB7T6N5</accession>
<reference evidence="1" key="1">
    <citation type="submission" date="2020-05" db="EMBL/GenBank/DDBJ databases">
        <title>Large-scale comparative analyses of tick genomes elucidate their genetic diversity and vector capacities.</title>
        <authorList>
            <person name="Jia N."/>
            <person name="Wang J."/>
            <person name="Shi W."/>
            <person name="Du L."/>
            <person name="Sun Y."/>
            <person name="Zhan W."/>
            <person name="Jiang J."/>
            <person name="Wang Q."/>
            <person name="Zhang B."/>
            <person name="Ji P."/>
            <person name="Sakyi L.B."/>
            <person name="Cui X."/>
            <person name="Yuan T."/>
            <person name="Jiang B."/>
            <person name="Yang W."/>
            <person name="Lam T.T.-Y."/>
            <person name="Chang Q."/>
            <person name="Ding S."/>
            <person name="Wang X."/>
            <person name="Zhu J."/>
            <person name="Ruan X."/>
            <person name="Zhao L."/>
            <person name="Wei J."/>
            <person name="Que T."/>
            <person name="Du C."/>
            <person name="Cheng J."/>
            <person name="Dai P."/>
            <person name="Han X."/>
            <person name="Huang E."/>
            <person name="Gao Y."/>
            <person name="Liu J."/>
            <person name="Shao H."/>
            <person name="Ye R."/>
            <person name="Li L."/>
            <person name="Wei W."/>
            <person name="Wang X."/>
            <person name="Wang C."/>
            <person name="Yang T."/>
            <person name="Huo Q."/>
            <person name="Li W."/>
            <person name="Guo W."/>
            <person name="Chen H."/>
            <person name="Zhou L."/>
            <person name="Ni X."/>
            <person name="Tian J."/>
            <person name="Zhou Y."/>
            <person name="Sheng Y."/>
            <person name="Liu T."/>
            <person name="Pan Y."/>
            <person name="Xia L."/>
            <person name="Li J."/>
            <person name="Zhao F."/>
            <person name="Cao W."/>
        </authorList>
    </citation>
    <scope>NUCLEOTIDE SEQUENCE</scope>
    <source>
        <strain evidence="1">Hyas-2018</strain>
    </source>
</reference>
<dbReference type="Proteomes" id="UP000821845">
    <property type="component" value="Chromosome 10"/>
</dbReference>
<evidence type="ECO:0000313" key="2">
    <source>
        <dbReference type="Proteomes" id="UP000821845"/>
    </source>
</evidence>
<evidence type="ECO:0000313" key="1">
    <source>
        <dbReference type="EMBL" id="KAH6942650.1"/>
    </source>
</evidence>
<keyword evidence="2" id="KW-1185">Reference proteome</keyword>
<sequence length="103" mass="11176">MCIPLVGSGLRAFQSRKLADSLTATLNANDRICQAFAPTSIAEHHHKILKDKVVSPHTVTWFPARVYSYLKSLPNVNDAHSQARALTHRAGAGASSKSAVLHF</sequence>
<protein>
    <submittedName>
        <fullName evidence="1">Uncharacterized protein</fullName>
    </submittedName>
</protein>
<name>A0ACB7T6N5_HYAAI</name>
<organism evidence="1 2">
    <name type="scientific">Hyalomma asiaticum</name>
    <name type="common">Tick</name>
    <dbReference type="NCBI Taxonomy" id="266040"/>
    <lineage>
        <taxon>Eukaryota</taxon>
        <taxon>Metazoa</taxon>
        <taxon>Ecdysozoa</taxon>
        <taxon>Arthropoda</taxon>
        <taxon>Chelicerata</taxon>
        <taxon>Arachnida</taxon>
        <taxon>Acari</taxon>
        <taxon>Parasitiformes</taxon>
        <taxon>Ixodida</taxon>
        <taxon>Ixodoidea</taxon>
        <taxon>Ixodidae</taxon>
        <taxon>Hyalomminae</taxon>
        <taxon>Hyalomma</taxon>
    </lineage>
</organism>
<comment type="caution">
    <text evidence="1">The sequence shown here is derived from an EMBL/GenBank/DDBJ whole genome shotgun (WGS) entry which is preliminary data.</text>
</comment>
<gene>
    <name evidence="1" type="ORF">HPB50_008872</name>
</gene>